<keyword evidence="1" id="KW-1133">Transmembrane helix</keyword>
<organism evidence="2">
    <name type="scientific">Capra hircus</name>
    <name type="common">Goat</name>
    <dbReference type="NCBI Taxonomy" id="9925"/>
    <lineage>
        <taxon>Eukaryota</taxon>
        <taxon>Metazoa</taxon>
        <taxon>Chordata</taxon>
        <taxon>Craniata</taxon>
        <taxon>Vertebrata</taxon>
        <taxon>Euteleostomi</taxon>
        <taxon>Mammalia</taxon>
        <taxon>Eutheria</taxon>
        <taxon>Laurasiatheria</taxon>
        <taxon>Artiodactyla</taxon>
        <taxon>Ruminantia</taxon>
        <taxon>Pecora</taxon>
        <taxon>Bovidae</taxon>
        <taxon>Caprinae</taxon>
        <taxon>Capra</taxon>
    </lineage>
</organism>
<accession>A0A8C2SBK0</accession>
<dbReference type="Ensembl" id="ENSCHIT00010057721.1">
    <property type="protein sequence ID" value="ENSCHIP00010041433.1"/>
    <property type="gene ID" value="ENSCHIG00010030343.1"/>
</dbReference>
<name>A0A8C2SBK0_CAPHI</name>
<dbReference type="AlphaFoldDB" id="A0A8C2SBK0"/>
<keyword evidence="1" id="KW-0472">Membrane</keyword>
<protein>
    <submittedName>
        <fullName evidence="2">Uncharacterized protein</fullName>
    </submittedName>
</protein>
<reference evidence="2" key="2">
    <citation type="submission" date="2025-05" db="UniProtKB">
        <authorList>
            <consortium name="Ensembl"/>
        </authorList>
    </citation>
    <scope>IDENTIFICATION</scope>
</reference>
<sequence>MSVPGTWGLKATYHQVLDKLELLVPEKSRLMCNSWEVLEEYFSGLQLVKEHRRVLDWLTWPDLQKNSVQSSVLMTAGLFGFDYRVYSIIIISPNWSLFAAEFFIMTARTSHLFRIWRYNQES</sequence>
<evidence type="ECO:0000256" key="1">
    <source>
        <dbReference type="SAM" id="Phobius"/>
    </source>
</evidence>
<feature type="transmembrane region" description="Helical" evidence="1">
    <location>
        <begin position="83"/>
        <end position="104"/>
    </location>
</feature>
<evidence type="ECO:0000313" key="2">
    <source>
        <dbReference type="Ensembl" id="ENSCHIP00010041433.1"/>
    </source>
</evidence>
<keyword evidence="1" id="KW-0812">Transmembrane</keyword>
<reference evidence="2" key="1">
    <citation type="submission" date="2019-03" db="EMBL/GenBank/DDBJ databases">
        <title>Genome sequencing and reference-guided assembly of Black Bengal Goat (Capra hircus).</title>
        <authorList>
            <person name="Siddiki A.Z."/>
            <person name="Baten A."/>
            <person name="Billah M."/>
            <person name="Alam M.A.U."/>
            <person name="Shawrob K.S.M."/>
            <person name="Saha S."/>
            <person name="Chowdhury M."/>
            <person name="Rahman A.H."/>
            <person name="Stear M."/>
            <person name="Miah G."/>
            <person name="Das G.B."/>
            <person name="Hossain M.M."/>
            <person name="Kumkum M."/>
            <person name="Islam M.S."/>
            <person name="Mollah A.M."/>
            <person name="Ahsan A."/>
            <person name="Tusar F."/>
            <person name="Khan M.K.I."/>
        </authorList>
    </citation>
    <scope>NUCLEOTIDE SEQUENCE [LARGE SCALE GENOMIC DNA]</scope>
</reference>
<proteinExistence type="predicted"/>
<dbReference type="Ensembl" id="ENSCHIT00010017478.1">
    <property type="protein sequence ID" value="ENSCHIP00010012353.1"/>
    <property type="gene ID" value="ENSCHIG00010009175.1"/>
</dbReference>